<dbReference type="Proteomes" id="UP000005239">
    <property type="component" value="Unassembled WGS sequence"/>
</dbReference>
<dbReference type="SMART" id="SM00254">
    <property type="entry name" value="ShKT"/>
    <property type="match status" value="2"/>
</dbReference>
<dbReference type="PANTHER" id="PTHR46707:SF1">
    <property type="entry name" value="COEXPRESSED WITH POLYCYSTINS-RELATED"/>
    <property type="match status" value="1"/>
</dbReference>
<feature type="region of interest" description="Disordered" evidence="2">
    <location>
        <begin position="131"/>
        <end position="182"/>
    </location>
</feature>
<dbReference type="InterPro" id="IPR003582">
    <property type="entry name" value="ShKT_dom"/>
</dbReference>
<dbReference type="EnsemblMetazoa" id="PPA28784.1">
    <property type="protein sequence ID" value="PPA28784.1"/>
    <property type="gene ID" value="WBGene00118338"/>
</dbReference>
<dbReference type="Gene3D" id="1.10.10.1940">
    <property type="match status" value="1"/>
</dbReference>
<comment type="caution">
    <text evidence="1">Lacks conserved residue(s) required for the propagation of feature annotation.</text>
</comment>
<feature type="compositionally biased region" description="Low complexity" evidence="2">
    <location>
        <begin position="145"/>
        <end position="182"/>
    </location>
</feature>
<organism evidence="3 4">
    <name type="scientific">Pristionchus pacificus</name>
    <name type="common">Parasitic nematode worm</name>
    <dbReference type="NCBI Taxonomy" id="54126"/>
    <lineage>
        <taxon>Eukaryota</taxon>
        <taxon>Metazoa</taxon>
        <taxon>Ecdysozoa</taxon>
        <taxon>Nematoda</taxon>
        <taxon>Chromadorea</taxon>
        <taxon>Rhabditida</taxon>
        <taxon>Rhabditina</taxon>
        <taxon>Diplogasteromorpha</taxon>
        <taxon>Diplogasteroidea</taxon>
        <taxon>Neodiplogasteridae</taxon>
        <taxon>Pristionchus</taxon>
    </lineage>
</organism>
<name>A0A2A6CAB7_PRIPA</name>
<feature type="compositionally biased region" description="Basic and acidic residues" evidence="2">
    <location>
        <begin position="131"/>
        <end position="140"/>
    </location>
</feature>
<evidence type="ECO:0000256" key="1">
    <source>
        <dbReference type="PROSITE-ProRule" id="PRU01005"/>
    </source>
</evidence>
<dbReference type="AlphaFoldDB" id="A0A2A6CAB7"/>
<accession>A0A2A6CAB7</accession>
<reference evidence="4" key="1">
    <citation type="journal article" date="2008" name="Nat. Genet.">
        <title>The Pristionchus pacificus genome provides a unique perspective on nematode lifestyle and parasitism.</title>
        <authorList>
            <person name="Dieterich C."/>
            <person name="Clifton S.W."/>
            <person name="Schuster L.N."/>
            <person name="Chinwalla A."/>
            <person name="Delehaunty K."/>
            <person name="Dinkelacker I."/>
            <person name="Fulton L."/>
            <person name="Fulton R."/>
            <person name="Godfrey J."/>
            <person name="Minx P."/>
            <person name="Mitreva M."/>
            <person name="Roeseler W."/>
            <person name="Tian H."/>
            <person name="Witte H."/>
            <person name="Yang S.P."/>
            <person name="Wilson R.K."/>
            <person name="Sommer R.J."/>
        </authorList>
    </citation>
    <scope>NUCLEOTIDE SEQUENCE [LARGE SCALE GENOMIC DNA]</scope>
    <source>
        <strain evidence="4">PS312</strain>
    </source>
</reference>
<feature type="region of interest" description="Disordered" evidence="2">
    <location>
        <begin position="329"/>
        <end position="352"/>
    </location>
</feature>
<evidence type="ECO:0000256" key="2">
    <source>
        <dbReference type="SAM" id="MobiDB-lite"/>
    </source>
</evidence>
<reference evidence="3" key="2">
    <citation type="submission" date="2022-06" db="UniProtKB">
        <authorList>
            <consortium name="EnsemblMetazoa"/>
        </authorList>
    </citation>
    <scope>IDENTIFICATION</scope>
    <source>
        <strain evidence="3">PS312</strain>
    </source>
</reference>
<dbReference type="Pfam" id="PF01549">
    <property type="entry name" value="ShK"/>
    <property type="match status" value="2"/>
</dbReference>
<dbReference type="PROSITE" id="PS51670">
    <property type="entry name" value="SHKT"/>
    <property type="match status" value="1"/>
</dbReference>
<dbReference type="PANTHER" id="PTHR46707">
    <property type="entry name" value="PROTEIN CBG07468"/>
    <property type="match status" value="1"/>
</dbReference>
<feature type="region of interest" description="Disordered" evidence="2">
    <location>
        <begin position="44"/>
        <end position="64"/>
    </location>
</feature>
<protein>
    <submittedName>
        <fullName evidence="3">ShK domain-containing protein</fullName>
    </submittedName>
</protein>
<evidence type="ECO:0000313" key="3">
    <source>
        <dbReference type="EnsemblMetazoa" id="PPA28784.1"/>
    </source>
</evidence>
<sequence>MCSFSFVVMGESMYNTAEEISERDTPSNKAVIATKAPFRKLLNTGEEISDRDTPSNEAVSTTKTPFRKLLNTAEEISDRDTPSNEAVIATKAPFRKLLNTAEEISDRDTPSNEAVIAAKAPFRKLNMAEEISDRDTHSKEGSPVTSEAPDTTEAPTTTEAAVVTTQAPTTSETPETTDAPTTTEAALETTEDITNILLLPPFIPFIFRMNSIVSSTLFLTLIYSTNCQCTGNDDPRCSGWVGKSFCSNTGYSMDMRKQYCGVACGFCNLDGTQTAAGGGNSYTSCTDSNSNCASMAAGGFCTNPLYSNAVKLLYCCNSCRPSVLATTTSTTGVTGSTTTSTTTTTTTVAPGK</sequence>
<feature type="compositionally biased region" description="Polar residues" evidence="2">
    <location>
        <begin position="55"/>
        <end position="64"/>
    </location>
</feature>
<evidence type="ECO:0000313" key="4">
    <source>
        <dbReference type="Proteomes" id="UP000005239"/>
    </source>
</evidence>
<accession>A0A8R1YMX4</accession>
<gene>
    <name evidence="3" type="primary">WBGene00118338</name>
</gene>
<proteinExistence type="predicted"/>
<keyword evidence="4" id="KW-1185">Reference proteome</keyword>